<proteinExistence type="predicted"/>
<dbReference type="EMBL" id="JAPESX010001206">
    <property type="protein sequence ID" value="KAJ8116332.1"/>
    <property type="molecule type" value="Genomic_DNA"/>
</dbReference>
<dbReference type="Proteomes" id="UP001153334">
    <property type="component" value="Unassembled WGS sequence"/>
</dbReference>
<accession>A0ACC2IMD3</accession>
<gene>
    <name evidence="1" type="ORF">ONZ43_g4467</name>
</gene>
<organism evidence="1 2">
    <name type="scientific">Nemania bipapillata</name>
    <dbReference type="NCBI Taxonomy" id="110536"/>
    <lineage>
        <taxon>Eukaryota</taxon>
        <taxon>Fungi</taxon>
        <taxon>Dikarya</taxon>
        <taxon>Ascomycota</taxon>
        <taxon>Pezizomycotina</taxon>
        <taxon>Sordariomycetes</taxon>
        <taxon>Xylariomycetidae</taxon>
        <taxon>Xylariales</taxon>
        <taxon>Xylariaceae</taxon>
        <taxon>Nemania</taxon>
    </lineage>
</organism>
<comment type="caution">
    <text evidence="1">The sequence shown here is derived from an EMBL/GenBank/DDBJ whole genome shotgun (WGS) entry which is preliminary data.</text>
</comment>
<evidence type="ECO:0000313" key="1">
    <source>
        <dbReference type="EMBL" id="KAJ8116332.1"/>
    </source>
</evidence>
<evidence type="ECO:0000313" key="2">
    <source>
        <dbReference type="Proteomes" id="UP001153334"/>
    </source>
</evidence>
<name>A0ACC2IMD3_9PEZI</name>
<protein>
    <submittedName>
        <fullName evidence="1">Uncharacterized protein</fullName>
    </submittedName>
</protein>
<reference evidence="1" key="1">
    <citation type="submission" date="2022-11" db="EMBL/GenBank/DDBJ databases">
        <title>Genome Sequence of Nemania bipapillata.</title>
        <authorList>
            <person name="Buettner E."/>
        </authorList>
    </citation>
    <scope>NUCLEOTIDE SEQUENCE</scope>
    <source>
        <strain evidence="1">CP14</strain>
    </source>
</reference>
<keyword evidence="2" id="KW-1185">Reference proteome</keyword>
<sequence>MIDETMEQTSALITKFQGASSFTKFADLPPEIRIKIWQLAMPGPRTVVIKSPHTRSKHTPTSLDDILVHTASDAELAWHSTTQIPALLHVNAEARYEALKHYSLSLGIGKAQPRVYVDFDRDTLFLGDAELKLECSPLWAETEDLNKVRRLAVVPEGAWRALRWMNVDINSLQKLIFVHNSENIKLGQLPQLVEDEQSEGDLSLELEQQLQLLETTAAGSLLELESSRKQRIEAAREEFNTLKMKE</sequence>